<dbReference type="GO" id="GO:0004672">
    <property type="term" value="F:protein kinase activity"/>
    <property type="evidence" value="ECO:0007669"/>
    <property type="project" value="InterPro"/>
</dbReference>
<dbReference type="InterPro" id="IPR056562">
    <property type="entry name" value="LysM2_CERK1_LYK3_4_5"/>
</dbReference>
<evidence type="ECO:0000259" key="13">
    <source>
        <dbReference type="PROSITE" id="PS50011"/>
    </source>
</evidence>
<evidence type="ECO:0000256" key="5">
    <source>
        <dbReference type="ARBA" id="ARBA00022741"/>
    </source>
</evidence>
<keyword evidence="3 11" id="KW-0812">Transmembrane</keyword>
<accession>A0AAD6KCY4</accession>
<evidence type="ECO:0000256" key="9">
    <source>
        <dbReference type="ARBA" id="ARBA00023157"/>
    </source>
</evidence>
<reference evidence="14 15" key="1">
    <citation type="journal article" date="2023" name="Int. J. Mol. Sci.">
        <title>De Novo Assembly and Annotation of 11 Diverse Shrub Willow (Salix) Genomes Reveals Novel Gene Organization in Sex-Linked Regions.</title>
        <authorList>
            <person name="Hyden B."/>
            <person name="Feng K."/>
            <person name="Yates T.B."/>
            <person name="Jawdy S."/>
            <person name="Cereghino C."/>
            <person name="Smart L.B."/>
            <person name="Muchero W."/>
        </authorList>
    </citation>
    <scope>NUCLEOTIDE SEQUENCE [LARGE SCALE GENOMIC DNA]</scope>
    <source>
        <tissue evidence="14">Shoot tip</tissue>
    </source>
</reference>
<dbReference type="FunFam" id="1.10.510.10:FF:000468">
    <property type="entry name" value="PTI1-like tyrosine-protein kinase 3"/>
    <property type="match status" value="1"/>
</dbReference>
<evidence type="ECO:0000256" key="11">
    <source>
        <dbReference type="SAM" id="Phobius"/>
    </source>
</evidence>
<keyword evidence="2" id="KW-1003">Cell membrane</keyword>
<dbReference type="GO" id="GO:0005886">
    <property type="term" value="C:plasma membrane"/>
    <property type="evidence" value="ECO:0007669"/>
    <property type="project" value="UniProtKB-SubCell"/>
</dbReference>
<dbReference type="Proteomes" id="UP001162972">
    <property type="component" value="Chromosome 7"/>
</dbReference>
<evidence type="ECO:0000256" key="7">
    <source>
        <dbReference type="ARBA" id="ARBA00022989"/>
    </source>
</evidence>
<name>A0AAD6KCY4_9ROSI</name>
<sequence length="612" mass="66895">MSFRSVVSPFVLFILCCCSLIQAQQPYVGRAYLIFRSQPPYTTVASISTLLGSDPSQLSQINSVSETTSFPTNQLVLVPVNCSCSGDYFQANASYVVQSGNTPFVIANNTYQGLSTCQAIQSQKRTRTVDIFSGETLTVPLRCACPTKNQSDLGIRYLLSYLITWGDEVSTVSVRFGADVGRALEANEISEQATIYPFTTLLIPLKNPPTSSQTVAPPPPPPSPPASPSPSPPSPNSDQSSNKTWVYVVVGVAGGIVLTLLIGTIIFFMFFCKSKKQPGPIIVSQSFEAHEKPHNKNLDEEPQDLLESAYSIAQSLKVYSYEDLIAATDNFSPSSWIKGSVFRGRINGDLAAIKKMNGDVSKEVDLLNKINHSNLIRLSGVCFNDGQWCLVYEYAVNGPLSDWIYVSSNEGKFLKMTERIQIATDVATGLSYLHSFTNYPHVHKDIKSSNILLDTDLRAKIANFSLARSTDGPEGEFALTRHIVGTKGYMAPEYLENGVISTKLDVYAFGILTLEMMTGKEVAALYSEENRNLSDVLNGVLSEEGRLEESLSQLIDPSMQGNYPSGLAVLILRLIVSCLNKNPSDRPAMDEIVQSLTVILTASLAWELSNNT</sequence>
<dbReference type="InterPro" id="IPR000719">
    <property type="entry name" value="Prot_kinase_dom"/>
</dbReference>
<protein>
    <recommendedName>
        <fullName evidence="13">Protein kinase domain-containing protein</fullName>
    </recommendedName>
</protein>
<keyword evidence="6" id="KW-0067">ATP-binding</keyword>
<dbReference type="InterPro" id="IPR052611">
    <property type="entry name" value="Plant_RLK_LysM"/>
</dbReference>
<keyword evidence="5" id="KW-0547">Nucleotide-binding</keyword>
<feature type="transmembrane region" description="Helical" evidence="11">
    <location>
        <begin position="245"/>
        <end position="271"/>
    </location>
</feature>
<dbReference type="GO" id="GO:0005524">
    <property type="term" value="F:ATP binding"/>
    <property type="evidence" value="ECO:0007669"/>
    <property type="project" value="UniProtKB-KW"/>
</dbReference>
<keyword evidence="7 11" id="KW-1133">Transmembrane helix</keyword>
<dbReference type="Pfam" id="PF23473">
    <property type="entry name" value="LysM3_LYK4_5"/>
    <property type="match status" value="1"/>
</dbReference>
<organism evidence="14 15">
    <name type="scientific">Salix udensis</name>
    <dbReference type="NCBI Taxonomy" id="889485"/>
    <lineage>
        <taxon>Eukaryota</taxon>
        <taxon>Viridiplantae</taxon>
        <taxon>Streptophyta</taxon>
        <taxon>Embryophyta</taxon>
        <taxon>Tracheophyta</taxon>
        <taxon>Spermatophyta</taxon>
        <taxon>Magnoliopsida</taxon>
        <taxon>eudicotyledons</taxon>
        <taxon>Gunneridae</taxon>
        <taxon>Pentapetalae</taxon>
        <taxon>rosids</taxon>
        <taxon>fabids</taxon>
        <taxon>Malpighiales</taxon>
        <taxon>Salicaceae</taxon>
        <taxon>Saliceae</taxon>
        <taxon>Salix</taxon>
    </lineage>
</organism>
<dbReference type="InterPro" id="IPR056561">
    <property type="entry name" value="NFP_LYK_LysM1"/>
</dbReference>
<comment type="caution">
    <text evidence="14">The sequence shown here is derived from an EMBL/GenBank/DDBJ whole genome shotgun (WGS) entry which is preliminary data.</text>
</comment>
<feature type="chain" id="PRO_5041971909" description="Protein kinase domain-containing protein" evidence="12">
    <location>
        <begin position="24"/>
        <end position="612"/>
    </location>
</feature>
<evidence type="ECO:0000256" key="12">
    <source>
        <dbReference type="SAM" id="SignalP"/>
    </source>
</evidence>
<dbReference type="GO" id="GO:0051707">
    <property type="term" value="P:response to other organism"/>
    <property type="evidence" value="ECO:0007669"/>
    <property type="project" value="UniProtKB-ARBA"/>
</dbReference>
<keyword evidence="15" id="KW-1185">Reference proteome</keyword>
<dbReference type="Pfam" id="PF00069">
    <property type="entry name" value="Pkinase"/>
    <property type="match status" value="1"/>
</dbReference>
<dbReference type="AlphaFoldDB" id="A0AAD6KCY4"/>
<dbReference type="Gene3D" id="1.10.510.10">
    <property type="entry name" value="Transferase(Phosphotransferase) domain 1"/>
    <property type="match status" value="1"/>
</dbReference>
<feature type="domain" description="Protein kinase" evidence="13">
    <location>
        <begin position="310"/>
        <end position="600"/>
    </location>
</feature>
<keyword evidence="9" id="KW-1015">Disulfide bond</keyword>
<feature type="region of interest" description="Disordered" evidence="10">
    <location>
        <begin position="209"/>
        <end position="239"/>
    </location>
</feature>
<dbReference type="EMBL" id="JAPFFJ010000009">
    <property type="protein sequence ID" value="KAJ6420007.1"/>
    <property type="molecule type" value="Genomic_DNA"/>
</dbReference>
<dbReference type="Pfam" id="PF23446">
    <property type="entry name" value="LysM1_NFP_LYK"/>
    <property type="match status" value="1"/>
</dbReference>
<dbReference type="PANTHER" id="PTHR45927:SF11">
    <property type="entry name" value="LYSM DOMAIN RECEPTOR-LIKE KINASE 4"/>
    <property type="match status" value="1"/>
</dbReference>
<evidence type="ECO:0000313" key="15">
    <source>
        <dbReference type="Proteomes" id="UP001162972"/>
    </source>
</evidence>
<evidence type="ECO:0000256" key="8">
    <source>
        <dbReference type="ARBA" id="ARBA00023136"/>
    </source>
</evidence>
<evidence type="ECO:0000256" key="3">
    <source>
        <dbReference type="ARBA" id="ARBA00022692"/>
    </source>
</evidence>
<evidence type="ECO:0000256" key="1">
    <source>
        <dbReference type="ARBA" id="ARBA00004162"/>
    </source>
</evidence>
<dbReference type="SMART" id="SM00220">
    <property type="entry name" value="S_TKc"/>
    <property type="match status" value="1"/>
</dbReference>
<keyword evidence="4 12" id="KW-0732">Signal</keyword>
<dbReference type="PROSITE" id="PS50011">
    <property type="entry name" value="PROTEIN_KINASE_DOM"/>
    <property type="match status" value="1"/>
</dbReference>
<proteinExistence type="predicted"/>
<evidence type="ECO:0000256" key="6">
    <source>
        <dbReference type="ARBA" id="ARBA00022840"/>
    </source>
</evidence>
<dbReference type="SUPFAM" id="SSF56112">
    <property type="entry name" value="Protein kinase-like (PK-like)"/>
    <property type="match status" value="1"/>
</dbReference>
<dbReference type="PANTHER" id="PTHR45927">
    <property type="entry name" value="LYSM-DOMAIN RECEPTOR-LIKE KINASE-RELATED"/>
    <property type="match status" value="1"/>
</dbReference>
<dbReference type="InterPro" id="IPR011009">
    <property type="entry name" value="Kinase-like_dom_sf"/>
</dbReference>
<comment type="subcellular location">
    <subcellularLocation>
        <location evidence="1">Cell membrane</location>
        <topology evidence="1">Single-pass membrane protein</topology>
    </subcellularLocation>
</comment>
<dbReference type="Gene3D" id="3.30.200.20">
    <property type="entry name" value="Phosphorylase Kinase, domain 1"/>
    <property type="match status" value="1"/>
</dbReference>
<keyword evidence="8 11" id="KW-0472">Membrane</keyword>
<feature type="signal peptide" evidence="12">
    <location>
        <begin position="1"/>
        <end position="23"/>
    </location>
</feature>
<dbReference type="Pfam" id="PF23472">
    <property type="entry name" value="LysM2_CERK1_LYK3_4_5"/>
    <property type="match status" value="1"/>
</dbReference>
<evidence type="ECO:0000313" key="14">
    <source>
        <dbReference type="EMBL" id="KAJ6420007.1"/>
    </source>
</evidence>
<evidence type="ECO:0000256" key="4">
    <source>
        <dbReference type="ARBA" id="ARBA00022729"/>
    </source>
</evidence>
<evidence type="ECO:0000256" key="2">
    <source>
        <dbReference type="ARBA" id="ARBA00022475"/>
    </source>
</evidence>
<evidence type="ECO:0000256" key="10">
    <source>
        <dbReference type="SAM" id="MobiDB-lite"/>
    </source>
</evidence>
<gene>
    <name evidence="14" type="ORF">OIU84_030014</name>
</gene>
<feature type="compositionally biased region" description="Pro residues" evidence="10">
    <location>
        <begin position="216"/>
        <end position="235"/>
    </location>
</feature>
<dbReference type="InterPro" id="IPR056563">
    <property type="entry name" value="LysM3_LYK4_5"/>
</dbReference>